<dbReference type="EMBL" id="JAAAHW010000978">
    <property type="protein sequence ID" value="KAF9997597.1"/>
    <property type="molecule type" value="Genomic_DNA"/>
</dbReference>
<proteinExistence type="predicted"/>
<evidence type="ECO:0000313" key="3">
    <source>
        <dbReference type="EMBL" id="KAF9997597.1"/>
    </source>
</evidence>
<dbReference type="OrthoDB" id="2442149at2759"/>
<sequence length="164" mass="19742">MKIDPSVWRSEQHQREIYRLMHEGREEEVMKRRGVRNVMDTMTEEDEDEQILQIQQQQLQQLQQQQQQQQQLQQQLQLQLLGSNASGNMSGVVQTVVDFGGFKSSEEREKELIRQQVRQEWAKLVEEQTGEYEQMLQQEDSRRRNSWPRHLSQQQVQFKMMPSQ</sequence>
<feature type="compositionally biased region" description="Polar residues" evidence="2">
    <location>
        <begin position="151"/>
        <end position="164"/>
    </location>
</feature>
<evidence type="ECO:0000313" key="4">
    <source>
        <dbReference type="Proteomes" id="UP000749646"/>
    </source>
</evidence>
<dbReference type="AlphaFoldDB" id="A0A9P6MFT1"/>
<keyword evidence="4" id="KW-1185">Reference proteome</keyword>
<dbReference type="Proteomes" id="UP000749646">
    <property type="component" value="Unassembled WGS sequence"/>
</dbReference>
<evidence type="ECO:0000256" key="2">
    <source>
        <dbReference type="SAM" id="MobiDB-lite"/>
    </source>
</evidence>
<feature type="coiled-coil region" evidence="1">
    <location>
        <begin position="45"/>
        <end position="79"/>
    </location>
</feature>
<comment type="caution">
    <text evidence="3">The sequence shown here is derived from an EMBL/GenBank/DDBJ whole genome shotgun (WGS) entry which is preliminary data.</text>
</comment>
<keyword evidence="1" id="KW-0175">Coiled coil</keyword>
<feature type="non-terminal residue" evidence="3">
    <location>
        <position position="164"/>
    </location>
</feature>
<feature type="region of interest" description="Disordered" evidence="2">
    <location>
        <begin position="132"/>
        <end position="164"/>
    </location>
</feature>
<reference evidence="3" key="1">
    <citation type="journal article" date="2020" name="Fungal Divers.">
        <title>Resolving the Mortierellaceae phylogeny through synthesis of multi-gene phylogenetics and phylogenomics.</title>
        <authorList>
            <person name="Vandepol N."/>
            <person name="Liber J."/>
            <person name="Desiro A."/>
            <person name="Na H."/>
            <person name="Kennedy M."/>
            <person name="Barry K."/>
            <person name="Grigoriev I.V."/>
            <person name="Miller A.N."/>
            <person name="O'Donnell K."/>
            <person name="Stajich J.E."/>
            <person name="Bonito G."/>
        </authorList>
    </citation>
    <scope>NUCLEOTIDE SEQUENCE</scope>
    <source>
        <strain evidence="3">MES-2147</strain>
    </source>
</reference>
<evidence type="ECO:0000256" key="1">
    <source>
        <dbReference type="SAM" id="Coils"/>
    </source>
</evidence>
<accession>A0A9P6MFT1</accession>
<name>A0A9P6MFT1_9FUNG</name>
<gene>
    <name evidence="3" type="ORF">BGZ65_006837</name>
</gene>
<organism evidence="3 4">
    <name type="scientific">Modicella reniformis</name>
    <dbReference type="NCBI Taxonomy" id="1440133"/>
    <lineage>
        <taxon>Eukaryota</taxon>
        <taxon>Fungi</taxon>
        <taxon>Fungi incertae sedis</taxon>
        <taxon>Mucoromycota</taxon>
        <taxon>Mortierellomycotina</taxon>
        <taxon>Mortierellomycetes</taxon>
        <taxon>Mortierellales</taxon>
        <taxon>Mortierellaceae</taxon>
        <taxon>Modicella</taxon>
    </lineage>
</organism>
<protein>
    <submittedName>
        <fullName evidence="3">Uncharacterized protein</fullName>
    </submittedName>
</protein>